<dbReference type="OrthoDB" id="9798632at2"/>
<dbReference type="STRING" id="1440763.BJI69_16310"/>
<dbReference type="KEGG" id="lrz:BJI69_16310"/>
<dbReference type="SUPFAM" id="SSF51735">
    <property type="entry name" value="NAD(P)-binding Rossmann-fold domains"/>
    <property type="match status" value="1"/>
</dbReference>
<sequence length="224" mass="24494">MRILLFGATGMVGQGVLRECLLASDVDEVVAIGRSPSGASHPKLKDLVQADLFDYRAIEDRLGGFDACFFCIGVTSFRMDEATYTHLTYDMTLAAASTLARLNPAMTFVYVSGAGADSSESGKVMWARIRGRTENTLARLPFKRVHAIRPGAIQPMNGARSRTRAYRMIYPLMAPILPIFRALMPYSVATTETVGRALLALARHGYAKTVLETRDIEEVVRSGA</sequence>
<dbReference type="InterPro" id="IPR036291">
    <property type="entry name" value="NAD(P)-bd_dom_sf"/>
</dbReference>
<feature type="domain" description="NAD(P)-binding" evidence="1">
    <location>
        <begin position="7"/>
        <end position="126"/>
    </location>
</feature>
<dbReference type="PATRIC" id="fig|1440763.5.peg.604"/>
<dbReference type="Pfam" id="PF13460">
    <property type="entry name" value="NAD_binding_10"/>
    <property type="match status" value="1"/>
</dbReference>
<dbReference type="Proteomes" id="UP000182987">
    <property type="component" value="Chromosome"/>
</dbReference>
<keyword evidence="3" id="KW-1185">Reference proteome</keyword>
<organism evidence="2 3">
    <name type="scientific">Luteibacter rhizovicinus DSM 16549</name>
    <dbReference type="NCBI Taxonomy" id="1440763"/>
    <lineage>
        <taxon>Bacteria</taxon>
        <taxon>Pseudomonadati</taxon>
        <taxon>Pseudomonadota</taxon>
        <taxon>Gammaproteobacteria</taxon>
        <taxon>Lysobacterales</taxon>
        <taxon>Rhodanobacteraceae</taxon>
        <taxon>Luteibacter</taxon>
    </lineage>
</organism>
<dbReference type="AlphaFoldDB" id="A0A0G9HEG6"/>
<accession>A0A0G9HEG6</accession>
<gene>
    <name evidence="2" type="ORF">BJI69_16310</name>
</gene>
<evidence type="ECO:0000313" key="2">
    <source>
        <dbReference type="EMBL" id="APG05308.1"/>
    </source>
</evidence>
<reference evidence="3" key="1">
    <citation type="submission" date="2016-09" db="EMBL/GenBank/DDBJ databases">
        <authorList>
            <person name="Lysoe E."/>
        </authorList>
    </citation>
    <scope>NUCLEOTIDE SEQUENCE [LARGE SCALE GENOMIC DNA]</scope>
    <source>
        <strain evidence="3">LJ96T</strain>
    </source>
</reference>
<dbReference type="Gene3D" id="3.40.50.720">
    <property type="entry name" value="NAD(P)-binding Rossmann-like Domain"/>
    <property type="match status" value="1"/>
</dbReference>
<protein>
    <submittedName>
        <fullName evidence="2">Epimerase</fullName>
    </submittedName>
</protein>
<dbReference type="RefSeq" id="WP_046966562.1">
    <property type="nucleotide sequence ID" value="NZ_CP017480.1"/>
</dbReference>
<dbReference type="EMBL" id="CP017480">
    <property type="protein sequence ID" value="APG05308.1"/>
    <property type="molecule type" value="Genomic_DNA"/>
</dbReference>
<dbReference type="InterPro" id="IPR016040">
    <property type="entry name" value="NAD(P)-bd_dom"/>
</dbReference>
<evidence type="ECO:0000313" key="3">
    <source>
        <dbReference type="Proteomes" id="UP000182987"/>
    </source>
</evidence>
<name>A0A0G9HEG6_9GAMM</name>
<dbReference type="PANTHER" id="PTHR14097">
    <property type="entry name" value="OXIDOREDUCTASE HTATIP2"/>
    <property type="match status" value="1"/>
</dbReference>
<evidence type="ECO:0000259" key="1">
    <source>
        <dbReference type="Pfam" id="PF13460"/>
    </source>
</evidence>
<proteinExistence type="predicted"/>
<dbReference type="PANTHER" id="PTHR14097:SF8">
    <property type="entry name" value="NAD(P)-BINDING DOMAIN-CONTAINING PROTEIN"/>
    <property type="match status" value="1"/>
</dbReference>